<protein>
    <submittedName>
        <fullName evidence="1">Uncharacterized protein</fullName>
    </submittedName>
</protein>
<sequence>MATRLQVSIKILETKEDEFDKKLTSLGSNSSLIPTPSLFQPVGAESATIDTRFKLLIRGLTAVVVKLVVSPRKELENL</sequence>
<organism evidence="1 2">
    <name type="scientific">Candidatus Liberibacter africanus PTSAPSY</name>
    <dbReference type="NCBI Taxonomy" id="1277257"/>
    <lineage>
        <taxon>Bacteria</taxon>
        <taxon>Pseudomonadati</taxon>
        <taxon>Pseudomonadota</taxon>
        <taxon>Alphaproteobacteria</taxon>
        <taxon>Hyphomicrobiales</taxon>
        <taxon>Rhizobiaceae</taxon>
        <taxon>Liberibacter</taxon>
    </lineage>
</organism>
<accession>A0A0G3I7H7</accession>
<keyword evidence="2" id="KW-1185">Reference proteome</keyword>
<dbReference type="EMBL" id="CP004021">
    <property type="protein sequence ID" value="AKK20483.1"/>
    <property type="molecule type" value="Genomic_DNA"/>
</dbReference>
<dbReference type="KEGG" id="lau:G293_04320"/>
<reference evidence="1 2" key="1">
    <citation type="journal article" date="2015" name="Genome Announc.">
        <title>Complete Genome Sequence of 'Candidatus Liberibacter africanus,' a Bacterium Associated with Citrus Huanglongbing.</title>
        <authorList>
            <person name="Lin H."/>
            <person name="Pietersen G."/>
            <person name="Han C."/>
            <person name="Read D.A."/>
            <person name="Lou B."/>
            <person name="Gupta G."/>
            <person name="Civerolo E.L."/>
        </authorList>
    </citation>
    <scope>NUCLEOTIDE SEQUENCE [LARGE SCALE GENOMIC DNA]</scope>
    <source>
        <strain evidence="1 2">PTSAPSY</strain>
    </source>
</reference>
<dbReference type="PATRIC" id="fig|1277257.4.peg.932"/>
<proteinExistence type="predicted"/>
<dbReference type="Proteomes" id="UP000035503">
    <property type="component" value="Chromosome"/>
</dbReference>
<evidence type="ECO:0000313" key="1">
    <source>
        <dbReference type="EMBL" id="AKK20483.1"/>
    </source>
</evidence>
<name>A0A0G3I7H7_LIBAF</name>
<gene>
    <name evidence="1" type="ORF">G293_04320</name>
</gene>
<dbReference type="AlphaFoldDB" id="A0A0G3I7H7"/>
<evidence type="ECO:0000313" key="2">
    <source>
        <dbReference type="Proteomes" id="UP000035503"/>
    </source>
</evidence>